<dbReference type="Gene3D" id="3.90.79.10">
    <property type="entry name" value="Nucleoside Triphosphate Pyrophosphohydrolase"/>
    <property type="match status" value="1"/>
</dbReference>
<proteinExistence type="predicted"/>
<dbReference type="OrthoDB" id="276276at2759"/>
<dbReference type="AlphaFoldDB" id="A0A9P3Q0Q2"/>
<dbReference type="PANTHER" id="PTHR43736">
    <property type="entry name" value="ADP-RIBOSE PYROPHOSPHATASE"/>
    <property type="match status" value="1"/>
</dbReference>
<dbReference type="CDD" id="cd02883">
    <property type="entry name" value="NUDIX_Hydrolase"/>
    <property type="match status" value="1"/>
</dbReference>
<reference evidence="2" key="1">
    <citation type="submission" date="2022-07" db="EMBL/GenBank/DDBJ databases">
        <title>The genome of Lyophyllum shimeji provides insight into the initial evolution of ectomycorrhizal fungal genome.</title>
        <authorList>
            <person name="Kobayashi Y."/>
            <person name="Shibata T."/>
            <person name="Hirakawa H."/>
            <person name="Shigenobu S."/>
            <person name="Nishiyama T."/>
            <person name="Yamada A."/>
            <person name="Hasebe M."/>
            <person name="Kawaguchi M."/>
        </authorList>
    </citation>
    <scope>NUCLEOTIDE SEQUENCE</scope>
    <source>
        <strain evidence="2">AT787</strain>
    </source>
</reference>
<keyword evidence="3" id="KW-1185">Reference proteome</keyword>
<name>A0A9P3Q0Q2_LYOSH</name>
<sequence length="181" mass="19953">MRNMSMRTFKISPSVQSYDIPLRDLQSRYNEKRLVVGVAIIAPSAGPLSSYKLLLVQRSDTEDSFASMYELPGGGAEPEDRTILDTIARETAEETGLIVSRISRSFDGFEYSTRSGDAVQFNFVVEVVGGMDSPVTLNPAEHQAFAWVDDTDDMTKFGFTGAMSKVVADALKIARELEPKN</sequence>
<accession>A0A9P3Q0Q2</accession>
<dbReference type="InterPro" id="IPR015797">
    <property type="entry name" value="NUDIX_hydrolase-like_dom_sf"/>
</dbReference>
<comment type="caution">
    <text evidence="2">The sequence shown here is derived from an EMBL/GenBank/DDBJ whole genome shotgun (WGS) entry which is preliminary data.</text>
</comment>
<dbReference type="PROSITE" id="PS51462">
    <property type="entry name" value="NUDIX"/>
    <property type="match status" value="1"/>
</dbReference>
<feature type="domain" description="Nudix hydrolase" evidence="1">
    <location>
        <begin position="31"/>
        <end position="175"/>
    </location>
</feature>
<evidence type="ECO:0000259" key="1">
    <source>
        <dbReference type="PROSITE" id="PS51462"/>
    </source>
</evidence>
<dbReference type="Proteomes" id="UP001063166">
    <property type="component" value="Unassembled WGS sequence"/>
</dbReference>
<dbReference type="Pfam" id="PF00293">
    <property type="entry name" value="NUDIX"/>
    <property type="match status" value="1"/>
</dbReference>
<dbReference type="PANTHER" id="PTHR43736:SF1">
    <property type="entry name" value="DIHYDRONEOPTERIN TRIPHOSPHATE DIPHOSPHATASE"/>
    <property type="match status" value="1"/>
</dbReference>
<evidence type="ECO:0000313" key="2">
    <source>
        <dbReference type="EMBL" id="GLB44954.1"/>
    </source>
</evidence>
<organism evidence="2 3">
    <name type="scientific">Lyophyllum shimeji</name>
    <name type="common">Hon-shimeji</name>
    <name type="synonym">Tricholoma shimeji</name>
    <dbReference type="NCBI Taxonomy" id="47721"/>
    <lineage>
        <taxon>Eukaryota</taxon>
        <taxon>Fungi</taxon>
        <taxon>Dikarya</taxon>
        <taxon>Basidiomycota</taxon>
        <taxon>Agaricomycotina</taxon>
        <taxon>Agaricomycetes</taxon>
        <taxon>Agaricomycetidae</taxon>
        <taxon>Agaricales</taxon>
        <taxon>Tricholomatineae</taxon>
        <taxon>Lyophyllaceae</taxon>
        <taxon>Lyophyllum</taxon>
    </lineage>
</organism>
<dbReference type="SUPFAM" id="SSF55811">
    <property type="entry name" value="Nudix"/>
    <property type="match status" value="1"/>
</dbReference>
<evidence type="ECO:0000313" key="3">
    <source>
        <dbReference type="Proteomes" id="UP001063166"/>
    </source>
</evidence>
<dbReference type="InterPro" id="IPR000086">
    <property type="entry name" value="NUDIX_hydrolase_dom"/>
</dbReference>
<protein>
    <submittedName>
        <fullName evidence="2">NUDIX domain containing protein</fullName>
    </submittedName>
</protein>
<gene>
    <name evidence="2" type="ORF">LshimejAT787_1900320</name>
</gene>
<dbReference type="EMBL" id="BRPK01000019">
    <property type="protein sequence ID" value="GLB44954.1"/>
    <property type="molecule type" value="Genomic_DNA"/>
</dbReference>